<dbReference type="Proteomes" id="UP001161325">
    <property type="component" value="Unassembled WGS sequence"/>
</dbReference>
<dbReference type="SUPFAM" id="SSF53850">
    <property type="entry name" value="Periplasmic binding protein-like II"/>
    <property type="match status" value="1"/>
</dbReference>
<comment type="caution">
    <text evidence="2">The sequence shown here is derived from an EMBL/GenBank/DDBJ whole genome shotgun (WGS) entry which is preliminary data.</text>
</comment>
<proteinExistence type="predicted"/>
<dbReference type="AlphaFoldDB" id="A0AA37Q674"/>
<evidence type="ECO:0000256" key="1">
    <source>
        <dbReference type="SAM" id="SignalP"/>
    </source>
</evidence>
<sequence length="147" mass="16054">MPESTRSRAAALLALALALLGSAPRALAAQEFVVVAHPSLKVDVVKQYVVQRVFLKQADRVGGVRVTPVDQSVGSAVRDAFSKRVVRQPVIEVRRYWQQQLWAGGERPPETRTSDEEVLEFVRTTPGGIGYVSAAADTFGVKVLRVK</sequence>
<dbReference type="EMBL" id="BRXS01000001">
    <property type="protein sequence ID" value="GLC23731.1"/>
    <property type="molecule type" value="Genomic_DNA"/>
</dbReference>
<keyword evidence="1" id="KW-0732">Signal</keyword>
<feature type="signal peptide" evidence="1">
    <location>
        <begin position="1"/>
        <end position="28"/>
    </location>
</feature>
<evidence type="ECO:0008006" key="4">
    <source>
        <dbReference type="Google" id="ProtNLM"/>
    </source>
</evidence>
<name>A0AA37Q674_9BACT</name>
<dbReference type="RefSeq" id="WP_284348176.1">
    <property type="nucleotide sequence ID" value="NZ_BRXS01000001.1"/>
</dbReference>
<dbReference type="Gene3D" id="3.40.190.10">
    <property type="entry name" value="Periplasmic binding protein-like II"/>
    <property type="match status" value="1"/>
</dbReference>
<gene>
    <name evidence="2" type="ORF">rosag_02440</name>
</gene>
<protein>
    <recommendedName>
        <fullName evidence="4">Phosphate ABC transporter substrate-binding protein</fullName>
    </recommendedName>
</protein>
<accession>A0AA37Q674</accession>
<reference evidence="2" key="1">
    <citation type="submission" date="2022-08" db="EMBL/GenBank/DDBJ databases">
        <title>Draft genome sequencing of Roseisolibacter agri AW1220.</title>
        <authorList>
            <person name="Tobiishi Y."/>
            <person name="Tonouchi A."/>
        </authorList>
    </citation>
    <scope>NUCLEOTIDE SEQUENCE</scope>
    <source>
        <strain evidence="2">AW1220</strain>
    </source>
</reference>
<organism evidence="2 3">
    <name type="scientific">Roseisolibacter agri</name>
    <dbReference type="NCBI Taxonomy" id="2014610"/>
    <lineage>
        <taxon>Bacteria</taxon>
        <taxon>Pseudomonadati</taxon>
        <taxon>Gemmatimonadota</taxon>
        <taxon>Gemmatimonadia</taxon>
        <taxon>Gemmatimonadales</taxon>
        <taxon>Gemmatimonadaceae</taxon>
        <taxon>Roseisolibacter</taxon>
    </lineage>
</organism>
<evidence type="ECO:0000313" key="3">
    <source>
        <dbReference type="Proteomes" id="UP001161325"/>
    </source>
</evidence>
<evidence type="ECO:0000313" key="2">
    <source>
        <dbReference type="EMBL" id="GLC23731.1"/>
    </source>
</evidence>
<keyword evidence="3" id="KW-1185">Reference proteome</keyword>
<feature type="chain" id="PRO_5041449108" description="Phosphate ABC transporter substrate-binding protein" evidence="1">
    <location>
        <begin position="29"/>
        <end position="147"/>
    </location>
</feature>